<reference evidence="2 3" key="1">
    <citation type="submission" date="2018-10" db="EMBL/GenBank/DDBJ databases">
        <title>A high-quality apple genome assembly.</title>
        <authorList>
            <person name="Hu J."/>
        </authorList>
    </citation>
    <scope>NUCLEOTIDE SEQUENCE [LARGE SCALE GENOMIC DNA]</scope>
    <source>
        <strain evidence="3">cv. HFTH1</strain>
        <tissue evidence="2">Young leaf</tissue>
    </source>
</reference>
<dbReference type="EMBL" id="RDQH01000335">
    <property type="protein sequence ID" value="RXH90796.1"/>
    <property type="molecule type" value="Genomic_DNA"/>
</dbReference>
<feature type="compositionally biased region" description="Basic and acidic residues" evidence="1">
    <location>
        <begin position="23"/>
        <end position="53"/>
    </location>
</feature>
<comment type="caution">
    <text evidence="2">The sequence shown here is derived from an EMBL/GenBank/DDBJ whole genome shotgun (WGS) entry which is preliminary data.</text>
</comment>
<feature type="compositionally biased region" description="Low complexity" evidence="1">
    <location>
        <begin position="54"/>
        <end position="63"/>
    </location>
</feature>
<feature type="region of interest" description="Disordered" evidence="1">
    <location>
        <begin position="1"/>
        <end position="72"/>
    </location>
</feature>
<keyword evidence="3" id="KW-1185">Reference proteome</keyword>
<proteinExistence type="predicted"/>
<name>A0A498J6I6_MALDO</name>
<sequence>MKTKEATSPLCPCSHMQQPLNERSPKSDHQIPKMVNKRNDEASDKPTTEELREASLSSSSQSLEETEVEVDI</sequence>
<dbReference type="AlphaFoldDB" id="A0A498J6I6"/>
<dbReference type="Proteomes" id="UP000290289">
    <property type="component" value="Chromosome 9"/>
</dbReference>
<organism evidence="2 3">
    <name type="scientific">Malus domestica</name>
    <name type="common">Apple</name>
    <name type="synonym">Pyrus malus</name>
    <dbReference type="NCBI Taxonomy" id="3750"/>
    <lineage>
        <taxon>Eukaryota</taxon>
        <taxon>Viridiplantae</taxon>
        <taxon>Streptophyta</taxon>
        <taxon>Embryophyta</taxon>
        <taxon>Tracheophyta</taxon>
        <taxon>Spermatophyta</taxon>
        <taxon>Magnoliopsida</taxon>
        <taxon>eudicotyledons</taxon>
        <taxon>Gunneridae</taxon>
        <taxon>Pentapetalae</taxon>
        <taxon>rosids</taxon>
        <taxon>fabids</taxon>
        <taxon>Rosales</taxon>
        <taxon>Rosaceae</taxon>
        <taxon>Amygdaloideae</taxon>
        <taxon>Maleae</taxon>
        <taxon>Malus</taxon>
    </lineage>
</organism>
<accession>A0A498J6I6</accession>
<gene>
    <name evidence="2" type="ORF">DVH24_035560</name>
</gene>
<evidence type="ECO:0000256" key="1">
    <source>
        <dbReference type="SAM" id="MobiDB-lite"/>
    </source>
</evidence>
<protein>
    <submittedName>
        <fullName evidence="2">Uncharacterized protein</fullName>
    </submittedName>
</protein>
<evidence type="ECO:0000313" key="2">
    <source>
        <dbReference type="EMBL" id="RXH90796.1"/>
    </source>
</evidence>
<evidence type="ECO:0000313" key="3">
    <source>
        <dbReference type="Proteomes" id="UP000290289"/>
    </source>
</evidence>